<dbReference type="Gene3D" id="3.40.50.720">
    <property type="entry name" value="NAD(P)-binding Rossmann-like Domain"/>
    <property type="match status" value="1"/>
</dbReference>
<dbReference type="Proteomes" id="UP000744980">
    <property type="component" value="Unassembled WGS sequence"/>
</dbReference>
<dbReference type="CDD" id="cd05227">
    <property type="entry name" value="AR_SDR_e"/>
    <property type="match status" value="1"/>
</dbReference>
<evidence type="ECO:0000313" key="4">
    <source>
        <dbReference type="EMBL" id="MBM3092731.1"/>
    </source>
</evidence>
<dbReference type="SUPFAM" id="SSF51735">
    <property type="entry name" value="NAD(P)-binding Rossmann-fold domains"/>
    <property type="match status" value="1"/>
</dbReference>
<evidence type="ECO:0000313" key="5">
    <source>
        <dbReference type="Proteomes" id="UP000744980"/>
    </source>
</evidence>
<dbReference type="EMBL" id="WXFA01000011">
    <property type="protein sequence ID" value="MBM3092731.1"/>
    <property type="molecule type" value="Genomic_DNA"/>
</dbReference>
<organism evidence="4 5">
    <name type="scientific">Ensifer canadensis</name>
    <dbReference type="NCBI Taxonomy" id="555315"/>
    <lineage>
        <taxon>Bacteria</taxon>
        <taxon>Pseudomonadati</taxon>
        <taxon>Pseudomonadota</taxon>
        <taxon>Alphaproteobacteria</taxon>
        <taxon>Hyphomicrobiales</taxon>
        <taxon>Rhizobiaceae</taxon>
        <taxon>Sinorhizobium/Ensifer group</taxon>
        <taxon>Ensifer</taxon>
    </lineage>
</organism>
<reference evidence="4 5" key="1">
    <citation type="submission" date="2020-01" db="EMBL/GenBank/DDBJ databases">
        <title>Draft genome assembly of Ensifer adhaerens T173.</title>
        <authorList>
            <person name="Craig J.E."/>
            <person name="Stinchcombe J.R."/>
        </authorList>
    </citation>
    <scope>NUCLEOTIDE SEQUENCE [LARGE SCALE GENOMIC DNA]</scope>
    <source>
        <strain evidence="4 5">T173</strain>
    </source>
</reference>
<keyword evidence="1" id="KW-0560">Oxidoreductase</keyword>
<dbReference type="InterPro" id="IPR001509">
    <property type="entry name" value="Epimerase_deHydtase"/>
</dbReference>
<sequence>MKEARPPQQTTVLVTGISGFLGGHVALQLLQQGYRVRGTLRRMASAPATMSRFQPFTENLGFVEADLDHDLGWAEAVSDCDYIIHTASPFPSGAVRDQTGLIRTAKEGALRVLRAAHAGKAKRVVLTSSIAATNHGSGRAPFSEKDWTDTESKRATPYYKSKTLAERAAWAFADEHDLALTVINPGLILGPLLGNDCGTSVGLIRKLMNGKFTRLPRYGCAIADVRDVALAHVRAMVEPGATGHRFIVGGRVFWMRDIAHVLAQSFPAYTSQIPTAELPNWLVRILALIDADAGTIVHELGRDLRIDTSKAECVLQWRPRPEEETIRACGQSLIEKGLVTARTAGRGFDFRREEPTKHPGD</sequence>
<dbReference type="PANTHER" id="PTHR10366">
    <property type="entry name" value="NAD DEPENDENT EPIMERASE/DEHYDRATASE"/>
    <property type="match status" value="1"/>
</dbReference>
<dbReference type="InterPro" id="IPR036291">
    <property type="entry name" value="NAD(P)-bd_dom_sf"/>
</dbReference>
<dbReference type="FunFam" id="3.40.50.720:FF:000336">
    <property type="entry name" value="Aldehyde reductase"/>
    <property type="match status" value="1"/>
</dbReference>
<comment type="similarity">
    <text evidence="2">Belongs to the NAD(P)-dependent epimerase/dehydratase family. Dihydroflavonol-4-reductase subfamily.</text>
</comment>
<dbReference type="RefSeq" id="WP_203528381.1">
    <property type="nucleotide sequence ID" value="NZ_CP083373.1"/>
</dbReference>
<evidence type="ECO:0000256" key="2">
    <source>
        <dbReference type="ARBA" id="ARBA00023445"/>
    </source>
</evidence>
<accession>A0AAW4FMX3</accession>
<feature type="domain" description="NAD-dependent epimerase/dehydratase" evidence="3">
    <location>
        <begin position="12"/>
        <end position="249"/>
    </location>
</feature>
<comment type="caution">
    <text evidence="4">The sequence shown here is derived from an EMBL/GenBank/DDBJ whole genome shotgun (WGS) entry which is preliminary data.</text>
</comment>
<name>A0AAW4FMX3_9HYPH</name>
<protein>
    <submittedName>
        <fullName evidence="4">NAD-dependent epimerase/dehydratase family protein</fullName>
    </submittedName>
</protein>
<evidence type="ECO:0000259" key="3">
    <source>
        <dbReference type="Pfam" id="PF01370"/>
    </source>
</evidence>
<evidence type="ECO:0000256" key="1">
    <source>
        <dbReference type="ARBA" id="ARBA00023002"/>
    </source>
</evidence>
<proteinExistence type="inferred from homology"/>
<dbReference type="AlphaFoldDB" id="A0AAW4FMX3"/>
<keyword evidence="5" id="KW-1185">Reference proteome</keyword>
<dbReference type="Pfam" id="PF01370">
    <property type="entry name" value="Epimerase"/>
    <property type="match status" value="1"/>
</dbReference>
<dbReference type="PANTHER" id="PTHR10366:SF564">
    <property type="entry name" value="STEROL-4-ALPHA-CARBOXYLATE 3-DEHYDROGENASE, DECARBOXYLATING"/>
    <property type="match status" value="1"/>
</dbReference>
<dbReference type="GO" id="GO:0016616">
    <property type="term" value="F:oxidoreductase activity, acting on the CH-OH group of donors, NAD or NADP as acceptor"/>
    <property type="evidence" value="ECO:0007669"/>
    <property type="project" value="TreeGrafter"/>
</dbReference>
<gene>
    <name evidence="4" type="ORF">GFB56_18220</name>
</gene>
<dbReference type="InterPro" id="IPR050425">
    <property type="entry name" value="NAD(P)_dehydrat-like"/>
</dbReference>